<keyword evidence="3" id="KW-1185">Reference proteome</keyword>
<accession>A0A5M6BTD2</accession>
<feature type="compositionally biased region" description="Low complexity" evidence="1">
    <location>
        <begin position="203"/>
        <end position="222"/>
    </location>
</feature>
<name>A0A5M6BTD2_9TREE</name>
<evidence type="ECO:0000313" key="2">
    <source>
        <dbReference type="EMBL" id="WWD21585.1"/>
    </source>
</evidence>
<feature type="region of interest" description="Disordered" evidence="1">
    <location>
        <begin position="203"/>
        <end position="223"/>
    </location>
</feature>
<reference evidence="2" key="1">
    <citation type="submission" date="2017-08" db="EMBL/GenBank/DDBJ databases">
        <authorList>
            <person name="Cuomo C."/>
            <person name="Billmyre B."/>
            <person name="Heitman J."/>
        </authorList>
    </citation>
    <scope>NUCLEOTIDE SEQUENCE</scope>
    <source>
        <strain evidence="2">CBS 12478</strain>
    </source>
</reference>
<feature type="compositionally biased region" description="Basic and acidic residues" evidence="1">
    <location>
        <begin position="408"/>
        <end position="417"/>
    </location>
</feature>
<dbReference type="OrthoDB" id="2573853at2759"/>
<dbReference type="RefSeq" id="XP_031858248.1">
    <property type="nucleotide sequence ID" value="XM_032007513.1"/>
</dbReference>
<feature type="region of interest" description="Disordered" evidence="1">
    <location>
        <begin position="345"/>
        <end position="481"/>
    </location>
</feature>
<gene>
    <name evidence="2" type="ORF">CI109_106071</name>
</gene>
<dbReference type="AlphaFoldDB" id="A0A5M6BTD2"/>
<reference evidence="2" key="2">
    <citation type="submission" date="2024-01" db="EMBL/GenBank/DDBJ databases">
        <title>Comparative genomics of Cryptococcus and Kwoniella reveals pathogenesis evolution and contrasting modes of karyotype evolution via chromosome fusion or intercentromeric recombination.</title>
        <authorList>
            <person name="Coelho M.A."/>
            <person name="David-Palma M."/>
            <person name="Shea T."/>
            <person name="Bowers K."/>
            <person name="McGinley-Smith S."/>
            <person name="Mohammad A.W."/>
            <person name="Gnirke A."/>
            <person name="Yurkov A.M."/>
            <person name="Nowrousian M."/>
            <person name="Sun S."/>
            <person name="Cuomo C.A."/>
            <person name="Heitman J."/>
        </authorList>
    </citation>
    <scope>NUCLEOTIDE SEQUENCE</scope>
    <source>
        <strain evidence="2">CBS 12478</strain>
    </source>
</reference>
<feature type="compositionally biased region" description="Low complexity" evidence="1">
    <location>
        <begin position="437"/>
        <end position="462"/>
    </location>
</feature>
<evidence type="ECO:0000256" key="1">
    <source>
        <dbReference type="SAM" id="MobiDB-lite"/>
    </source>
</evidence>
<protein>
    <submittedName>
        <fullName evidence="2">Uncharacterized protein</fullName>
    </submittedName>
</protein>
<feature type="region of interest" description="Disordered" evidence="1">
    <location>
        <begin position="263"/>
        <end position="304"/>
    </location>
</feature>
<feature type="region of interest" description="Disordered" evidence="1">
    <location>
        <begin position="150"/>
        <end position="169"/>
    </location>
</feature>
<organism evidence="2 3">
    <name type="scientific">Kwoniella shandongensis</name>
    <dbReference type="NCBI Taxonomy" id="1734106"/>
    <lineage>
        <taxon>Eukaryota</taxon>
        <taxon>Fungi</taxon>
        <taxon>Dikarya</taxon>
        <taxon>Basidiomycota</taxon>
        <taxon>Agaricomycotina</taxon>
        <taxon>Tremellomycetes</taxon>
        <taxon>Tremellales</taxon>
        <taxon>Cryptococcaceae</taxon>
        <taxon>Kwoniella</taxon>
    </lineage>
</organism>
<feature type="compositionally biased region" description="Polar residues" evidence="1">
    <location>
        <begin position="263"/>
        <end position="286"/>
    </location>
</feature>
<sequence>MQTSITVRQSHPFAAPAPAATFTFTFPAYPTVLPISPPAPHRKAPQPPTYSPRRRRARHIRMREPAQCGLFTVSEIPEDETMVLDNGSTFSTPVKRRSLTAMETPEDVEDDGSLNRLSWSSSVTDTEGMVTPHLESEDPFGWETIPLGGDVKMEERNNNDTTSDDPFFLPEIKIDSTSHLTKSTRPRRPPPLTLSTKFLTTLPSLSTPLSSNPASATTTSPADSECLITPRSLATPTDATLLPSLPIVSGNEWMMSCMMTDLASPTTPTRPSSKKYQSVSKSTFNKLPSVPSSSSSHVRRHSPRSHVDLASAFEDLLNSCGEHVEESYFSSDSEIETEDDFEAKSLRFPTPPSHKPRSGAGKTAPLRFGVPRTPESQKNKSSTTNIVAPFAPRKLSRKEVQLQSQGKRNSEQRERYRGSSPTLKGDHSFLTGLSGMPSPHSSTRSVTSSSSSSSHSSSSGRSLPERKGIPLEWTRFAGQKI</sequence>
<dbReference type="GeneID" id="43591682"/>
<feature type="compositionally biased region" description="Pro residues" evidence="1">
    <location>
        <begin position="35"/>
        <end position="50"/>
    </location>
</feature>
<feature type="compositionally biased region" description="Polar residues" evidence="1">
    <location>
        <begin position="374"/>
        <end position="386"/>
    </location>
</feature>
<dbReference type="Proteomes" id="UP000322225">
    <property type="component" value="Chromosome 11"/>
</dbReference>
<proteinExistence type="predicted"/>
<evidence type="ECO:0000313" key="3">
    <source>
        <dbReference type="Proteomes" id="UP000322225"/>
    </source>
</evidence>
<feature type="region of interest" description="Disordered" evidence="1">
    <location>
        <begin position="35"/>
        <end position="56"/>
    </location>
</feature>
<dbReference type="KEGG" id="ksn:43591682"/>
<dbReference type="EMBL" id="CP144061">
    <property type="protein sequence ID" value="WWD21585.1"/>
    <property type="molecule type" value="Genomic_DNA"/>
</dbReference>